<organism evidence="1 2">
    <name type="scientific">Corynebacterium bovis</name>
    <dbReference type="NCBI Taxonomy" id="36808"/>
    <lineage>
        <taxon>Bacteria</taxon>
        <taxon>Bacillati</taxon>
        <taxon>Actinomycetota</taxon>
        <taxon>Actinomycetes</taxon>
        <taxon>Mycobacteriales</taxon>
        <taxon>Corynebacteriaceae</taxon>
        <taxon>Corynebacterium</taxon>
    </lineage>
</organism>
<dbReference type="Proteomes" id="UP000276526">
    <property type="component" value="Unassembled WGS sequence"/>
</dbReference>
<dbReference type="GO" id="GO:0003677">
    <property type="term" value="F:DNA binding"/>
    <property type="evidence" value="ECO:0007669"/>
    <property type="project" value="UniProtKB-KW"/>
</dbReference>
<reference evidence="1 2" key="1">
    <citation type="submission" date="2018-01" db="EMBL/GenBank/DDBJ databases">
        <title>Twenty Corynebacterium bovis Genomes.</title>
        <authorList>
            <person name="Gulvik C.A."/>
        </authorList>
    </citation>
    <scope>NUCLEOTIDE SEQUENCE [LARGE SCALE GENOMIC DNA]</scope>
    <source>
        <strain evidence="1 2">F6900</strain>
    </source>
</reference>
<dbReference type="EMBL" id="PQNK01000011">
    <property type="protein sequence ID" value="RRO86225.1"/>
    <property type="molecule type" value="Genomic_DNA"/>
</dbReference>
<protein>
    <submittedName>
        <fullName evidence="1">DNA-binding protein</fullName>
    </submittedName>
</protein>
<dbReference type="AlphaFoldDB" id="A0A3R8RDJ4"/>
<sequence>MFSIHASYRGRARRRADYVRDVADALAATAAVSERVDRGPVDFVVLSPEAEGATTVILNLLQAGDFAIGVGAVTGDPADVDDSQLVSAAGRALGRSGRAGSVAVRVESPGPGGVQAPGAAVTVAADIAAAFTLIAHVLSRRTAEGREATSLMRRGYLQSEAAQEVGISKQAMSQRLSAAGWQAEQAGWELAVHMLARVGDLPAS</sequence>
<evidence type="ECO:0000313" key="1">
    <source>
        <dbReference type="EMBL" id="RRO86225.1"/>
    </source>
</evidence>
<gene>
    <name evidence="1" type="ORF">CXF48_07320</name>
</gene>
<name>A0A3R8RDJ4_9CORY</name>
<dbReference type="RefSeq" id="WP_125173431.1">
    <property type="nucleotide sequence ID" value="NZ_JAPJOD010000061.1"/>
</dbReference>
<accession>A0A3R8RDJ4</accession>
<comment type="caution">
    <text evidence="1">The sequence shown here is derived from an EMBL/GenBank/DDBJ whole genome shotgun (WGS) entry which is preliminary data.</text>
</comment>
<keyword evidence="1" id="KW-0238">DNA-binding</keyword>
<proteinExistence type="predicted"/>
<evidence type="ECO:0000313" key="2">
    <source>
        <dbReference type="Proteomes" id="UP000276526"/>
    </source>
</evidence>